<evidence type="ECO:0000313" key="2">
    <source>
        <dbReference type="Proteomes" id="UP000196581"/>
    </source>
</evidence>
<name>A0A1X6WVN1_9MICO</name>
<keyword evidence="2" id="KW-1185">Reference proteome</keyword>
<protein>
    <submittedName>
        <fullName evidence="1">Uncharacterized protein</fullName>
    </submittedName>
</protein>
<gene>
    <name evidence="1" type="ORF">FM105_01445</name>
</gene>
<dbReference type="AlphaFoldDB" id="A0A1X6WVN1"/>
<sequence>MPAHLEGPALAKLLKYIPTVKRYMHTRMLRFGTWGEALDS</sequence>
<evidence type="ECO:0000313" key="1">
    <source>
        <dbReference type="EMBL" id="SLM89483.1"/>
    </source>
</evidence>
<dbReference type="Proteomes" id="UP000196581">
    <property type="component" value="Unassembled WGS sequence"/>
</dbReference>
<reference evidence="2" key="1">
    <citation type="submission" date="2017-02" db="EMBL/GenBank/DDBJ databases">
        <authorList>
            <person name="Dridi B."/>
        </authorList>
    </citation>
    <scope>NUCLEOTIDE SEQUENCE [LARGE SCALE GENOMIC DNA]</scope>
    <source>
        <strain evidence="2">B Co 03.10</strain>
    </source>
</reference>
<accession>A0A1X6WVN1</accession>
<organism evidence="1 2">
    <name type="scientific">Brevibacterium yomogidense</name>
    <dbReference type="NCBI Taxonomy" id="946573"/>
    <lineage>
        <taxon>Bacteria</taxon>
        <taxon>Bacillati</taxon>
        <taxon>Actinomycetota</taxon>
        <taxon>Actinomycetes</taxon>
        <taxon>Micrococcales</taxon>
        <taxon>Brevibacteriaceae</taxon>
        <taxon>Brevibacterium</taxon>
    </lineage>
</organism>
<dbReference type="EMBL" id="FWFF01000001">
    <property type="protein sequence ID" value="SLM89483.1"/>
    <property type="molecule type" value="Genomic_DNA"/>
</dbReference>
<proteinExistence type="predicted"/>